<organism evidence="4 5">
    <name type="scientific">Klebsormidium nitens</name>
    <name type="common">Green alga</name>
    <name type="synonym">Ulothrix nitens</name>
    <dbReference type="NCBI Taxonomy" id="105231"/>
    <lineage>
        <taxon>Eukaryota</taxon>
        <taxon>Viridiplantae</taxon>
        <taxon>Streptophyta</taxon>
        <taxon>Klebsormidiophyceae</taxon>
        <taxon>Klebsormidiales</taxon>
        <taxon>Klebsormidiaceae</taxon>
        <taxon>Klebsormidium</taxon>
    </lineage>
</organism>
<dbReference type="AlphaFoldDB" id="A0A1Y1HKV9"/>
<dbReference type="Proteomes" id="UP000054558">
    <property type="component" value="Unassembled WGS sequence"/>
</dbReference>
<evidence type="ECO:0000256" key="1">
    <source>
        <dbReference type="SAM" id="Coils"/>
    </source>
</evidence>
<keyword evidence="3" id="KW-0812">Transmembrane</keyword>
<feature type="region of interest" description="Disordered" evidence="2">
    <location>
        <begin position="217"/>
        <end position="295"/>
    </location>
</feature>
<dbReference type="EMBL" id="DF236952">
    <property type="protein sequence ID" value="GAQ77769.1"/>
    <property type="molecule type" value="Genomic_DNA"/>
</dbReference>
<feature type="compositionally biased region" description="Basic and acidic residues" evidence="2">
    <location>
        <begin position="259"/>
        <end position="274"/>
    </location>
</feature>
<keyword evidence="3" id="KW-0472">Membrane</keyword>
<keyword evidence="3" id="KW-1133">Transmembrane helix</keyword>
<feature type="compositionally biased region" description="Basic and acidic residues" evidence="2">
    <location>
        <begin position="217"/>
        <end position="243"/>
    </location>
</feature>
<evidence type="ECO:0000313" key="4">
    <source>
        <dbReference type="EMBL" id="GAQ77769.1"/>
    </source>
</evidence>
<reference evidence="4 5" key="1">
    <citation type="journal article" date="2014" name="Nat. Commun.">
        <title>Klebsormidium flaccidum genome reveals primary factors for plant terrestrial adaptation.</title>
        <authorList>
            <person name="Hori K."/>
            <person name="Maruyama F."/>
            <person name="Fujisawa T."/>
            <person name="Togashi T."/>
            <person name="Yamamoto N."/>
            <person name="Seo M."/>
            <person name="Sato S."/>
            <person name="Yamada T."/>
            <person name="Mori H."/>
            <person name="Tajima N."/>
            <person name="Moriyama T."/>
            <person name="Ikeuchi M."/>
            <person name="Watanabe M."/>
            <person name="Wada H."/>
            <person name="Kobayashi K."/>
            <person name="Saito M."/>
            <person name="Masuda T."/>
            <person name="Sasaki-Sekimoto Y."/>
            <person name="Mashiguchi K."/>
            <person name="Awai K."/>
            <person name="Shimojima M."/>
            <person name="Masuda S."/>
            <person name="Iwai M."/>
            <person name="Nobusawa T."/>
            <person name="Narise T."/>
            <person name="Kondo S."/>
            <person name="Saito H."/>
            <person name="Sato R."/>
            <person name="Murakawa M."/>
            <person name="Ihara Y."/>
            <person name="Oshima-Yamada Y."/>
            <person name="Ohtaka K."/>
            <person name="Satoh M."/>
            <person name="Sonobe K."/>
            <person name="Ishii M."/>
            <person name="Ohtani R."/>
            <person name="Kanamori-Sato M."/>
            <person name="Honoki R."/>
            <person name="Miyazaki D."/>
            <person name="Mochizuki H."/>
            <person name="Umetsu J."/>
            <person name="Higashi K."/>
            <person name="Shibata D."/>
            <person name="Kamiya Y."/>
            <person name="Sato N."/>
            <person name="Nakamura Y."/>
            <person name="Tabata S."/>
            <person name="Ida S."/>
            <person name="Kurokawa K."/>
            <person name="Ohta H."/>
        </authorList>
    </citation>
    <scope>NUCLEOTIDE SEQUENCE [LARGE SCALE GENOMIC DNA]</scope>
    <source>
        <strain evidence="4 5">NIES-2285</strain>
    </source>
</reference>
<dbReference type="PANTHER" id="PTHR36339:SF2">
    <property type="entry name" value="F23A5.5"/>
    <property type="match status" value="1"/>
</dbReference>
<proteinExistence type="predicted"/>
<keyword evidence="1" id="KW-0175">Coiled coil</keyword>
<evidence type="ECO:0000313" key="5">
    <source>
        <dbReference type="Proteomes" id="UP000054558"/>
    </source>
</evidence>
<feature type="region of interest" description="Disordered" evidence="2">
    <location>
        <begin position="144"/>
        <end position="193"/>
    </location>
</feature>
<feature type="region of interest" description="Disordered" evidence="2">
    <location>
        <begin position="410"/>
        <end position="435"/>
    </location>
</feature>
<dbReference type="PANTHER" id="PTHR36339">
    <property type="entry name" value="F23A5.5"/>
    <property type="match status" value="1"/>
</dbReference>
<gene>
    <name evidence="4" type="ORF">KFL_000030460</name>
</gene>
<accession>A0A1Y1HKV9</accession>
<feature type="coiled-coil region" evidence="1">
    <location>
        <begin position="104"/>
        <end position="136"/>
    </location>
</feature>
<protein>
    <submittedName>
        <fullName evidence="4">Uncharacterized protein</fullName>
    </submittedName>
</protein>
<evidence type="ECO:0000256" key="3">
    <source>
        <dbReference type="SAM" id="Phobius"/>
    </source>
</evidence>
<evidence type="ECO:0000256" key="2">
    <source>
        <dbReference type="SAM" id="MobiDB-lite"/>
    </source>
</evidence>
<name>A0A1Y1HKV9_KLENI</name>
<feature type="region of interest" description="Disordered" evidence="2">
    <location>
        <begin position="321"/>
        <end position="388"/>
    </location>
</feature>
<feature type="transmembrane region" description="Helical" evidence="3">
    <location>
        <begin position="85"/>
        <end position="107"/>
    </location>
</feature>
<dbReference type="OrthoDB" id="2021107at2759"/>
<keyword evidence="5" id="KW-1185">Reference proteome</keyword>
<sequence length="435" mass="47253">MIQLARARILVHFRTAVQGLPKYGGTYVRCVASGKESRSLQEGTVDEKRRSSAIDDFGQKRMGFFEAADVLSKPPVKPKRLGFDFHLWMFIVALAPSAIIYVSAQLIRRVIRQKEKELQEQEKAELQAKLDALYSSNGPNKAANGLNLAADGSNQAVDGPDRISDGSKQVADGSEQSKSVRSRSQRHVAERADRKLERARAYLDESQIAALERLSEKRGALSSRDGERQPGEAKNERGEKVVRVAESGPSSEVGPSRQVTEKRGPESAEERTGKEAGSTQAVRKEGLDGSGNGGASQAELVWLRAKVAELERGLKGLEDSVRQREGEGGRIVPGAALDGTRDGREIAASSRNENDCKAGPEESLGQRGLAEGNIKHAGQTKGSADNVDVNVPIRKPSLFDNVWPQWLRSTAKRDEAKSQSDTTVPSVLKKDEGPP</sequence>